<keyword evidence="5" id="KW-0472">Membrane</keyword>
<dbReference type="Pfam" id="PF02174">
    <property type="entry name" value="IRS"/>
    <property type="match status" value="1"/>
</dbReference>
<dbReference type="GO" id="GO:0005829">
    <property type="term" value="C:cytosol"/>
    <property type="evidence" value="ECO:0007669"/>
    <property type="project" value="TreeGrafter"/>
</dbReference>
<feature type="region of interest" description="Disordered" evidence="4">
    <location>
        <begin position="161"/>
        <end position="192"/>
    </location>
</feature>
<protein>
    <recommendedName>
        <fullName evidence="6">IRS-type PTB domain-containing protein</fullName>
    </recommendedName>
</protein>
<evidence type="ECO:0000256" key="5">
    <source>
        <dbReference type="SAM" id="Phobius"/>
    </source>
</evidence>
<dbReference type="InterPro" id="IPR002404">
    <property type="entry name" value="IRS_PTB"/>
</dbReference>
<feature type="compositionally biased region" description="Polar residues" evidence="4">
    <location>
        <begin position="372"/>
        <end position="386"/>
    </location>
</feature>
<dbReference type="GO" id="GO:0008286">
    <property type="term" value="P:insulin receptor signaling pathway"/>
    <property type="evidence" value="ECO:0007669"/>
    <property type="project" value="InterPro"/>
</dbReference>
<reference evidence="7" key="2">
    <citation type="submission" date="2020-05" db="UniProtKB">
        <authorList>
            <consortium name="EnsemblMetazoa"/>
        </authorList>
    </citation>
    <scope>IDENTIFICATION</scope>
    <source>
        <strain evidence="7">CM1001059</strain>
    </source>
</reference>
<evidence type="ECO:0000313" key="8">
    <source>
        <dbReference type="Proteomes" id="UP000075902"/>
    </source>
</evidence>
<keyword evidence="5" id="KW-1133">Transmembrane helix</keyword>
<accession>A0A182U8U2</accession>
<evidence type="ECO:0000313" key="7">
    <source>
        <dbReference type="EnsemblMetazoa" id="AMEC016023-PA"/>
    </source>
</evidence>
<dbReference type="GO" id="GO:0043548">
    <property type="term" value="F:phosphatidylinositol 3-kinase binding"/>
    <property type="evidence" value="ECO:0007669"/>
    <property type="project" value="TreeGrafter"/>
</dbReference>
<evidence type="ECO:0000256" key="4">
    <source>
        <dbReference type="SAM" id="MobiDB-lite"/>
    </source>
</evidence>
<dbReference type="PROSITE" id="PS51064">
    <property type="entry name" value="IRS_PTB"/>
    <property type="match status" value="1"/>
</dbReference>
<dbReference type="GO" id="GO:0005158">
    <property type="term" value="F:insulin receptor binding"/>
    <property type="evidence" value="ECO:0007669"/>
    <property type="project" value="InterPro"/>
</dbReference>
<dbReference type="STRING" id="34690.A0A182U8U2"/>
<evidence type="ECO:0000256" key="1">
    <source>
        <dbReference type="ARBA" id="ARBA00022553"/>
    </source>
</evidence>
<keyword evidence="8" id="KW-1185">Reference proteome</keyword>
<feature type="compositionally biased region" description="Polar residues" evidence="4">
    <location>
        <begin position="162"/>
        <end position="172"/>
    </location>
</feature>
<dbReference type="InterPro" id="IPR011993">
    <property type="entry name" value="PH-like_dom_sf"/>
</dbReference>
<evidence type="ECO:0000256" key="2">
    <source>
        <dbReference type="ARBA" id="ARBA00022737"/>
    </source>
</evidence>
<feature type="compositionally biased region" description="Low complexity" evidence="4">
    <location>
        <begin position="173"/>
        <end position="192"/>
    </location>
</feature>
<keyword evidence="5" id="KW-0812">Transmembrane</keyword>
<dbReference type="PANTHER" id="PTHR10614">
    <property type="entry name" value="INSULIN RECEPTOR SUBSTRATE"/>
    <property type="match status" value="1"/>
</dbReference>
<keyword evidence="3" id="KW-0221">Differentiation</keyword>
<dbReference type="GO" id="GO:0005886">
    <property type="term" value="C:plasma membrane"/>
    <property type="evidence" value="ECO:0007669"/>
    <property type="project" value="TreeGrafter"/>
</dbReference>
<dbReference type="AlphaFoldDB" id="A0A182U8U2"/>
<dbReference type="SMART" id="SM00310">
    <property type="entry name" value="PTBI"/>
    <property type="match status" value="1"/>
</dbReference>
<dbReference type="VEuPathDB" id="VectorBase:AMEC016023"/>
<sequence length="628" mass="66504">MTSRSTPPGTLILCRVAFPTIRPEHVWEVYVQRKGLGDSYGILGNYRLCITDKTLSLVRIGSELTPHQEKRAENVEFLLASVRRCGHSQRYFYLEVGRSSKTGAGEIWMEVQDSIIAQNMYTTIMKSAKSKDDNLGPMIRIRSSSANAASKPTSMLFRRQTHTGQKPINCSPSSEDQSNNGQNSESSSSATSVNTVVLVGSPPKAGTSACLPYSAGAPGAKPRPPVVANPSLPACAENSSSLNTSTTSTITTAACTSTIAAAAAAAATACSSSFVGPFQSSSDSSYHAPMIVPFAGITPAVSTGNVVASAPAALFSSNSSLASIGSCSPSDAYVPLVPPGHASTSQASGGGGGGGGVPTRGGLVGSPRLGVTAQSPNYRRTTSVKKSTGSDAGGGSTTSPLQATRSHQPSRHYHQQQLPSTSSHHSHHPTHLSHPPPHHSAPYPHHGTQAVATGAIVGPHPGTPSVVSSSGCCSIGGSSSSSSIVSNRGSSNYSSNSSSTSTIAVTNEFSSSSTDHGTTYSMIFFLIFLVLPPFLLFFPSSTWYQVRTDSSLFRSYPLSFHRCGSFTPNDLSLISRYWFLLYLYFYRYQYFSLFCFPINSNTAVIHFTSLLSYFQSSQKVLLYSHYWL</sequence>
<dbReference type="InterPro" id="IPR039011">
    <property type="entry name" value="IRS"/>
</dbReference>
<feature type="domain" description="IRS-type PTB" evidence="6">
    <location>
        <begin position="23"/>
        <end position="135"/>
    </location>
</feature>
<name>A0A182U8U2_9DIPT</name>
<reference evidence="8" key="1">
    <citation type="submission" date="2014-01" db="EMBL/GenBank/DDBJ databases">
        <title>The Genome Sequence of Anopheles melas CM1001059_A (V2).</title>
        <authorList>
            <consortium name="The Broad Institute Genomics Platform"/>
            <person name="Neafsey D.E."/>
            <person name="Besansky N."/>
            <person name="Howell P."/>
            <person name="Walton C."/>
            <person name="Young S.K."/>
            <person name="Zeng Q."/>
            <person name="Gargeya S."/>
            <person name="Fitzgerald M."/>
            <person name="Haas B."/>
            <person name="Abouelleil A."/>
            <person name="Allen A.W."/>
            <person name="Alvarado L."/>
            <person name="Arachchi H.M."/>
            <person name="Berlin A.M."/>
            <person name="Chapman S.B."/>
            <person name="Gainer-Dewar J."/>
            <person name="Goldberg J."/>
            <person name="Griggs A."/>
            <person name="Gujja S."/>
            <person name="Hansen M."/>
            <person name="Howarth C."/>
            <person name="Imamovic A."/>
            <person name="Ireland A."/>
            <person name="Larimer J."/>
            <person name="McCowan C."/>
            <person name="Murphy C."/>
            <person name="Pearson M."/>
            <person name="Poon T.W."/>
            <person name="Priest M."/>
            <person name="Roberts A."/>
            <person name="Saif S."/>
            <person name="Shea T."/>
            <person name="Sisk P."/>
            <person name="Sykes S."/>
            <person name="Wortman J."/>
            <person name="Nusbaum C."/>
            <person name="Birren B."/>
        </authorList>
    </citation>
    <scope>NUCLEOTIDE SEQUENCE [LARGE SCALE GENOMIC DNA]</scope>
    <source>
        <strain evidence="8">CM1001059</strain>
    </source>
</reference>
<dbReference type="SUPFAM" id="SSF50729">
    <property type="entry name" value="PH domain-like"/>
    <property type="match status" value="1"/>
</dbReference>
<evidence type="ECO:0000259" key="6">
    <source>
        <dbReference type="PROSITE" id="PS51064"/>
    </source>
</evidence>
<feature type="compositionally biased region" description="Gly residues" evidence="4">
    <location>
        <begin position="348"/>
        <end position="364"/>
    </location>
</feature>
<dbReference type="EnsemblMetazoa" id="AMEC016023-RA">
    <property type="protein sequence ID" value="AMEC016023-PA"/>
    <property type="gene ID" value="AMEC016023"/>
</dbReference>
<proteinExistence type="predicted"/>
<dbReference type="SMART" id="SM01244">
    <property type="entry name" value="IRS"/>
    <property type="match status" value="1"/>
</dbReference>
<dbReference type="Gene3D" id="2.30.29.30">
    <property type="entry name" value="Pleckstrin-homology domain (PH domain)/Phosphotyrosine-binding domain (PTB)"/>
    <property type="match status" value="1"/>
</dbReference>
<keyword evidence="2" id="KW-0677">Repeat</keyword>
<feature type="region of interest" description="Disordered" evidence="4">
    <location>
        <begin position="338"/>
        <end position="447"/>
    </location>
</feature>
<organism evidence="7 8">
    <name type="scientific">Anopheles melas</name>
    <dbReference type="NCBI Taxonomy" id="34690"/>
    <lineage>
        <taxon>Eukaryota</taxon>
        <taxon>Metazoa</taxon>
        <taxon>Ecdysozoa</taxon>
        <taxon>Arthropoda</taxon>
        <taxon>Hexapoda</taxon>
        <taxon>Insecta</taxon>
        <taxon>Pterygota</taxon>
        <taxon>Neoptera</taxon>
        <taxon>Endopterygota</taxon>
        <taxon>Diptera</taxon>
        <taxon>Nematocera</taxon>
        <taxon>Culicoidea</taxon>
        <taxon>Culicidae</taxon>
        <taxon>Anophelinae</taxon>
        <taxon>Anopheles</taxon>
    </lineage>
</organism>
<feature type="transmembrane region" description="Helical" evidence="5">
    <location>
        <begin position="520"/>
        <end position="538"/>
    </location>
</feature>
<keyword evidence="1" id="KW-0597">Phosphoprotein</keyword>
<dbReference type="GO" id="GO:0030154">
    <property type="term" value="P:cell differentiation"/>
    <property type="evidence" value="ECO:0007669"/>
    <property type="project" value="UniProtKB-KW"/>
</dbReference>
<dbReference type="CDD" id="cd01204">
    <property type="entry name" value="PTB_IRS"/>
    <property type="match status" value="1"/>
</dbReference>
<dbReference type="PRINTS" id="PR00628">
    <property type="entry name" value="INSULINRSI"/>
</dbReference>
<evidence type="ECO:0000256" key="3">
    <source>
        <dbReference type="ARBA" id="ARBA00022782"/>
    </source>
</evidence>
<dbReference type="PANTHER" id="PTHR10614:SF13">
    <property type="entry name" value="INSULIN RECEPTOR SUBSTRATE 1"/>
    <property type="match status" value="1"/>
</dbReference>
<dbReference type="Proteomes" id="UP000075902">
    <property type="component" value="Unassembled WGS sequence"/>
</dbReference>